<keyword evidence="6" id="KW-1185">Reference proteome</keyword>
<dbReference type="SUPFAM" id="SSF46785">
    <property type="entry name" value="Winged helix' DNA-binding domain"/>
    <property type="match status" value="1"/>
</dbReference>
<protein>
    <submittedName>
        <fullName evidence="5">DNA-binding MarR family transcriptional regulator</fullName>
    </submittedName>
</protein>
<dbReference type="InterPro" id="IPR000835">
    <property type="entry name" value="HTH_MarR-typ"/>
</dbReference>
<dbReference type="InterPro" id="IPR023187">
    <property type="entry name" value="Tscrpt_reg_MarR-type_CS"/>
</dbReference>
<sequence length="177" mass="19687">MDPDRPDPDSLDFWSFIALANRRLSREFGFRHQLATEVLLTLNRASTVVTYDLEAAVHRPRGRSWAAFRVLFVVWLAGPLEPSAAARLAGMSRAAVSNLAKTLVADGLLARSPGERDGRSVRLSLTEAGQREMLEVFETQNEREAGWVEVLTEDEQRALVLLLGKLISARAGFATRR</sequence>
<evidence type="ECO:0000259" key="4">
    <source>
        <dbReference type="PROSITE" id="PS50995"/>
    </source>
</evidence>
<dbReference type="Pfam" id="PF12802">
    <property type="entry name" value="MarR_2"/>
    <property type="match status" value="1"/>
</dbReference>
<dbReference type="InterPro" id="IPR036390">
    <property type="entry name" value="WH_DNA-bd_sf"/>
</dbReference>
<evidence type="ECO:0000313" key="6">
    <source>
        <dbReference type="Proteomes" id="UP000581769"/>
    </source>
</evidence>
<dbReference type="RefSeq" id="WP_184776876.1">
    <property type="nucleotide sequence ID" value="NZ_JACHMG010000001.1"/>
</dbReference>
<dbReference type="Proteomes" id="UP000581769">
    <property type="component" value="Unassembled WGS sequence"/>
</dbReference>
<dbReference type="GO" id="GO:0003677">
    <property type="term" value="F:DNA binding"/>
    <property type="evidence" value="ECO:0007669"/>
    <property type="project" value="UniProtKB-KW"/>
</dbReference>
<proteinExistence type="predicted"/>
<reference evidence="5 6" key="1">
    <citation type="submission" date="2020-08" db="EMBL/GenBank/DDBJ databases">
        <title>Sequencing the genomes of 1000 actinobacteria strains.</title>
        <authorList>
            <person name="Klenk H.-P."/>
        </authorList>
    </citation>
    <scope>NUCLEOTIDE SEQUENCE [LARGE SCALE GENOMIC DNA]</scope>
    <source>
        <strain evidence="5 6">DSM 45859</strain>
    </source>
</reference>
<dbReference type="PANTHER" id="PTHR33164:SF43">
    <property type="entry name" value="HTH-TYPE TRANSCRIPTIONAL REPRESSOR YETL"/>
    <property type="match status" value="1"/>
</dbReference>
<keyword evidence="2 5" id="KW-0238">DNA-binding</keyword>
<dbReference type="GO" id="GO:0006950">
    <property type="term" value="P:response to stress"/>
    <property type="evidence" value="ECO:0007669"/>
    <property type="project" value="TreeGrafter"/>
</dbReference>
<dbReference type="AlphaFoldDB" id="A0A840IL74"/>
<comment type="caution">
    <text evidence="5">The sequence shown here is derived from an EMBL/GenBank/DDBJ whole genome shotgun (WGS) entry which is preliminary data.</text>
</comment>
<dbReference type="PRINTS" id="PR00598">
    <property type="entry name" value="HTHMARR"/>
</dbReference>
<gene>
    <name evidence="5" type="ORF">BJY18_000188</name>
</gene>
<dbReference type="GO" id="GO:0003700">
    <property type="term" value="F:DNA-binding transcription factor activity"/>
    <property type="evidence" value="ECO:0007669"/>
    <property type="project" value="InterPro"/>
</dbReference>
<evidence type="ECO:0000256" key="1">
    <source>
        <dbReference type="ARBA" id="ARBA00023015"/>
    </source>
</evidence>
<evidence type="ECO:0000256" key="2">
    <source>
        <dbReference type="ARBA" id="ARBA00023125"/>
    </source>
</evidence>
<evidence type="ECO:0000313" key="5">
    <source>
        <dbReference type="EMBL" id="MBB4682703.1"/>
    </source>
</evidence>
<dbReference type="PANTHER" id="PTHR33164">
    <property type="entry name" value="TRANSCRIPTIONAL REGULATOR, MARR FAMILY"/>
    <property type="match status" value="1"/>
</dbReference>
<dbReference type="InterPro" id="IPR039422">
    <property type="entry name" value="MarR/SlyA-like"/>
</dbReference>
<dbReference type="PROSITE" id="PS01117">
    <property type="entry name" value="HTH_MARR_1"/>
    <property type="match status" value="1"/>
</dbReference>
<accession>A0A840IL74</accession>
<dbReference type="EMBL" id="JACHMG010000001">
    <property type="protein sequence ID" value="MBB4682703.1"/>
    <property type="molecule type" value="Genomic_DNA"/>
</dbReference>
<name>A0A840IL74_9PSEU</name>
<organism evidence="5 6">
    <name type="scientific">Amycolatopsis jiangsuensis</name>
    <dbReference type="NCBI Taxonomy" id="1181879"/>
    <lineage>
        <taxon>Bacteria</taxon>
        <taxon>Bacillati</taxon>
        <taxon>Actinomycetota</taxon>
        <taxon>Actinomycetes</taxon>
        <taxon>Pseudonocardiales</taxon>
        <taxon>Pseudonocardiaceae</taxon>
        <taxon>Amycolatopsis</taxon>
    </lineage>
</organism>
<dbReference type="SMART" id="SM00347">
    <property type="entry name" value="HTH_MARR"/>
    <property type="match status" value="1"/>
</dbReference>
<evidence type="ECO:0000256" key="3">
    <source>
        <dbReference type="ARBA" id="ARBA00023163"/>
    </source>
</evidence>
<dbReference type="PROSITE" id="PS50995">
    <property type="entry name" value="HTH_MARR_2"/>
    <property type="match status" value="1"/>
</dbReference>
<keyword evidence="3" id="KW-0804">Transcription</keyword>
<dbReference type="InterPro" id="IPR036388">
    <property type="entry name" value="WH-like_DNA-bd_sf"/>
</dbReference>
<feature type="domain" description="HTH marR-type" evidence="4">
    <location>
        <begin position="35"/>
        <end position="168"/>
    </location>
</feature>
<dbReference type="Gene3D" id="1.10.10.10">
    <property type="entry name" value="Winged helix-like DNA-binding domain superfamily/Winged helix DNA-binding domain"/>
    <property type="match status" value="1"/>
</dbReference>
<keyword evidence="1" id="KW-0805">Transcription regulation</keyword>